<evidence type="ECO:0000259" key="11">
    <source>
        <dbReference type="PROSITE" id="PS50112"/>
    </source>
</evidence>
<evidence type="ECO:0000256" key="6">
    <source>
        <dbReference type="ARBA" id="ARBA00022777"/>
    </source>
</evidence>
<dbReference type="PANTHER" id="PTHR43065:SF10">
    <property type="entry name" value="PEROXIDE STRESS-ACTIVATED HISTIDINE KINASE MAK3"/>
    <property type="match status" value="1"/>
</dbReference>
<reference evidence="13" key="1">
    <citation type="submission" date="2018-02" db="EMBL/GenBank/DDBJ databases">
        <authorList>
            <person name="Kim S.-K."/>
            <person name="Jung H.-I."/>
            <person name="Lee S.-W."/>
        </authorList>
    </citation>
    <scope>NUCLEOTIDE SEQUENCE</scope>
    <source>
        <strain evidence="13">SK3146</strain>
    </source>
</reference>
<dbReference type="PROSITE" id="PS50113">
    <property type="entry name" value="PAC"/>
    <property type="match status" value="1"/>
</dbReference>
<evidence type="ECO:0000259" key="10">
    <source>
        <dbReference type="PROSITE" id="PS50109"/>
    </source>
</evidence>
<dbReference type="PROSITE" id="PS50109">
    <property type="entry name" value="HIS_KIN"/>
    <property type="match status" value="1"/>
</dbReference>
<dbReference type="InterPro" id="IPR004358">
    <property type="entry name" value="Sig_transdc_His_kin-like_C"/>
</dbReference>
<dbReference type="InterPro" id="IPR036097">
    <property type="entry name" value="HisK_dim/P_sf"/>
</dbReference>
<dbReference type="Gene3D" id="3.30.450.20">
    <property type="entry name" value="PAS domain"/>
    <property type="match status" value="3"/>
</dbReference>
<dbReference type="SMART" id="SM00388">
    <property type="entry name" value="HisKA"/>
    <property type="match status" value="1"/>
</dbReference>
<dbReference type="RefSeq" id="WP_249860851.1">
    <property type="nucleotide sequence ID" value="NZ_CP027059.1"/>
</dbReference>
<dbReference type="CDD" id="cd00082">
    <property type="entry name" value="HisKA"/>
    <property type="match status" value="1"/>
</dbReference>
<reference evidence="13" key="2">
    <citation type="journal article" date="2021" name="J Anim Sci Technol">
        <title>Complete genome sequence of Paenibacillus konkukensis sp. nov. SK3146 as a potential probiotic strain.</title>
        <authorList>
            <person name="Jung H.I."/>
            <person name="Park S."/>
            <person name="Niu K.M."/>
            <person name="Lee S.W."/>
            <person name="Kothari D."/>
            <person name="Yi K.J."/>
            <person name="Kim S.K."/>
        </authorList>
    </citation>
    <scope>NUCLEOTIDE SEQUENCE</scope>
    <source>
        <strain evidence="13">SK3146</strain>
    </source>
</reference>
<keyword evidence="8" id="KW-0902">Two-component regulatory system</keyword>
<keyword evidence="3" id="KW-0597">Phosphoprotein</keyword>
<feature type="domain" description="PAC" evidence="12">
    <location>
        <begin position="337"/>
        <end position="389"/>
    </location>
</feature>
<evidence type="ECO:0000256" key="3">
    <source>
        <dbReference type="ARBA" id="ARBA00022553"/>
    </source>
</evidence>
<dbReference type="PRINTS" id="PR00344">
    <property type="entry name" value="BCTRLSENSOR"/>
</dbReference>
<evidence type="ECO:0000313" key="14">
    <source>
        <dbReference type="Proteomes" id="UP001057134"/>
    </source>
</evidence>
<keyword evidence="7" id="KW-0067">ATP-binding</keyword>
<protein>
    <recommendedName>
        <fullName evidence="2">histidine kinase</fullName>
        <ecNumber evidence="2">2.7.13.3</ecNumber>
    </recommendedName>
</protein>
<dbReference type="Pfam" id="PF00989">
    <property type="entry name" value="PAS"/>
    <property type="match status" value="1"/>
</dbReference>
<proteinExistence type="predicted"/>
<keyword evidence="5" id="KW-0547">Nucleotide-binding</keyword>
<dbReference type="InterPro" id="IPR001610">
    <property type="entry name" value="PAC"/>
</dbReference>
<name>A0ABY4RT85_9BACL</name>
<feature type="region of interest" description="Disordered" evidence="9">
    <location>
        <begin position="1"/>
        <end position="23"/>
    </location>
</feature>
<dbReference type="SUPFAM" id="SSF47384">
    <property type="entry name" value="Homodimeric domain of signal transducing histidine kinase"/>
    <property type="match status" value="1"/>
</dbReference>
<dbReference type="SUPFAM" id="SSF55785">
    <property type="entry name" value="PYP-like sensor domain (PAS domain)"/>
    <property type="match status" value="3"/>
</dbReference>
<dbReference type="InterPro" id="IPR003661">
    <property type="entry name" value="HisK_dim/P_dom"/>
</dbReference>
<feature type="domain" description="PAS" evidence="11">
    <location>
        <begin position="265"/>
        <end position="310"/>
    </location>
</feature>
<accession>A0ABY4RT85</accession>
<evidence type="ECO:0000256" key="7">
    <source>
        <dbReference type="ARBA" id="ARBA00022840"/>
    </source>
</evidence>
<evidence type="ECO:0000256" key="4">
    <source>
        <dbReference type="ARBA" id="ARBA00022679"/>
    </source>
</evidence>
<dbReference type="InterPro" id="IPR013656">
    <property type="entry name" value="PAS_4"/>
</dbReference>
<dbReference type="SUPFAM" id="SSF55874">
    <property type="entry name" value="ATPase domain of HSP90 chaperone/DNA topoisomerase II/histidine kinase"/>
    <property type="match status" value="1"/>
</dbReference>
<keyword evidence="4 13" id="KW-0808">Transferase</keyword>
<sequence>MNPIDSPAPKSLPPDSDPAQKAASHEYASQWFDLFPFGAALLDPETGSMRINPVLRRLLGYDGAPEPKDIRSLLHPDELPRSAAWLSRLTTGVFPCAQADLRLIRSSGEPLRCRMHAMRPLTETGLFPYVLLQIQIMPDKTRLQARTTVSFAQLDAMLESFPYPLVMVNQEWICTYMNKAAELFLEATREELLGRSLWDSLPQVDTCLYRECMRSAAEMIPIRIQETMPSGRTFEINGYPTEDGMCLFARDASAAQEQETAYVHTKLMLNSMIRHMPDAVAIMDCEYRIVQVNPAYVAAFGYKEDELLGNFPLPIPAALKEETCILLRQALQFKQLHTIETKRRHKDGRMFDVSLSIWPIIAEDQNVIALTLILRDITGRKQGEELLRFADKLSVAGRLAAGVAHEIRNPLTALKGFTQFMKQNAQYKEHYFSIMLAEMTRIEQTLNELLLLTSPQTLPLLRRRVEPILREALGQLEKEAELQGVELKPLFPIHLAEVRCDENHLKQVFVSLIRNGIEAMPQGGAITVDCCQTDERTLSVTFADQGVGIPEELLQRVGEPFFTTKEKGTGLGLVISKKWLHDLGGSLHIASTEGRGTKVTVLLPIG</sequence>
<evidence type="ECO:0000256" key="1">
    <source>
        <dbReference type="ARBA" id="ARBA00000085"/>
    </source>
</evidence>
<dbReference type="Pfam" id="PF08448">
    <property type="entry name" value="PAS_4"/>
    <property type="match status" value="1"/>
</dbReference>
<dbReference type="InterPro" id="IPR036890">
    <property type="entry name" value="HATPase_C_sf"/>
</dbReference>
<dbReference type="SMART" id="SM00086">
    <property type="entry name" value="PAC"/>
    <property type="match status" value="2"/>
</dbReference>
<dbReference type="InterPro" id="IPR000014">
    <property type="entry name" value="PAS"/>
</dbReference>
<keyword evidence="6 13" id="KW-0418">Kinase</keyword>
<evidence type="ECO:0000256" key="2">
    <source>
        <dbReference type="ARBA" id="ARBA00012438"/>
    </source>
</evidence>
<dbReference type="SMART" id="SM00091">
    <property type="entry name" value="PAS"/>
    <property type="match status" value="3"/>
</dbReference>
<dbReference type="InterPro" id="IPR013767">
    <property type="entry name" value="PAS_fold"/>
</dbReference>
<dbReference type="EMBL" id="CP027059">
    <property type="protein sequence ID" value="UQZ85187.1"/>
    <property type="molecule type" value="Genomic_DNA"/>
</dbReference>
<dbReference type="InterPro" id="IPR035965">
    <property type="entry name" value="PAS-like_dom_sf"/>
</dbReference>
<evidence type="ECO:0000313" key="13">
    <source>
        <dbReference type="EMBL" id="UQZ85187.1"/>
    </source>
</evidence>
<evidence type="ECO:0000256" key="8">
    <source>
        <dbReference type="ARBA" id="ARBA00023012"/>
    </source>
</evidence>
<dbReference type="GO" id="GO:0004673">
    <property type="term" value="F:protein histidine kinase activity"/>
    <property type="evidence" value="ECO:0007669"/>
    <property type="project" value="UniProtKB-EC"/>
</dbReference>
<dbReference type="Gene3D" id="1.10.287.130">
    <property type="match status" value="1"/>
</dbReference>
<dbReference type="PROSITE" id="PS50112">
    <property type="entry name" value="PAS"/>
    <property type="match status" value="2"/>
</dbReference>
<dbReference type="NCBIfam" id="TIGR00229">
    <property type="entry name" value="sensory_box"/>
    <property type="match status" value="1"/>
</dbReference>
<dbReference type="CDD" id="cd00130">
    <property type="entry name" value="PAS"/>
    <property type="match status" value="2"/>
</dbReference>
<organism evidence="13 14">
    <name type="scientific">Paenibacillus konkukensis</name>
    <dbReference type="NCBI Taxonomy" id="2020716"/>
    <lineage>
        <taxon>Bacteria</taxon>
        <taxon>Bacillati</taxon>
        <taxon>Bacillota</taxon>
        <taxon>Bacilli</taxon>
        <taxon>Bacillales</taxon>
        <taxon>Paenibacillaceae</taxon>
        <taxon>Paenibacillus</taxon>
    </lineage>
</organism>
<dbReference type="Pfam" id="PF02518">
    <property type="entry name" value="HATPase_c"/>
    <property type="match status" value="1"/>
</dbReference>
<dbReference type="InterPro" id="IPR003594">
    <property type="entry name" value="HATPase_dom"/>
</dbReference>
<evidence type="ECO:0000256" key="5">
    <source>
        <dbReference type="ARBA" id="ARBA00022741"/>
    </source>
</evidence>
<dbReference type="EC" id="2.7.13.3" evidence="2"/>
<dbReference type="SMART" id="SM00387">
    <property type="entry name" value="HATPase_c"/>
    <property type="match status" value="1"/>
</dbReference>
<dbReference type="Pfam" id="PF00512">
    <property type="entry name" value="HisKA"/>
    <property type="match status" value="1"/>
</dbReference>
<evidence type="ECO:0000256" key="9">
    <source>
        <dbReference type="SAM" id="MobiDB-lite"/>
    </source>
</evidence>
<comment type="catalytic activity">
    <reaction evidence="1">
        <text>ATP + protein L-histidine = ADP + protein N-phospho-L-histidine.</text>
        <dbReference type="EC" id="2.7.13.3"/>
    </reaction>
</comment>
<keyword evidence="14" id="KW-1185">Reference proteome</keyword>
<dbReference type="InterPro" id="IPR000700">
    <property type="entry name" value="PAS-assoc_C"/>
</dbReference>
<feature type="domain" description="PAS" evidence="11">
    <location>
        <begin position="150"/>
        <end position="197"/>
    </location>
</feature>
<dbReference type="Gene3D" id="3.30.565.10">
    <property type="entry name" value="Histidine kinase-like ATPase, C-terminal domain"/>
    <property type="match status" value="1"/>
</dbReference>
<dbReference type="InterPro" id="IPR005467">
    <property type="entry name" value="His_kinase_dom"/>
</dbReference>
<dbReference type="PANTHER" id="PTHR43065">
    <property type="entry name" value="SENSOR HISTIDINE KINASE"/>
    <property type="match status" value="1"/>
</dbReference>
<evidence type="ECO:0000259" key="12">
    <source>
        <dbReference type="PROSITE" id="PS50113"/>
    </source>
</evidence>
<gene>
    <name evidence="13" type="primary">kinA_5</name>
    <name evidence="13" type="ORF">SK3146_04470</name>
</gene>
<dbReference type="Proteomes" id="UP001057134">
    <property type="component" value="Chromosome"/>
</dbReference>
<feature type="domain" description="Histidine kinase" evidence="10">
    <location>
        <begin position="402"/>
        <end position="606"/>
    </location>
</feature>